<dbReference type="Proteomes" id="UP000663828">
    <property type="component" value="Unassembled WGS sequence"/>
</dbReference>
<dbReference type="EMBL" id="CAJNOR010000458">
    <property type="protein sequence ID" value="CAF0920658.1"/>
    <property type="molecule type" value="Genomic_DNA"/>
</dbReference>
<protein>
    <recommendedName>
        <fullName evidence="1">RNA ligase domain-containing protein</fullName>
    </recommendedName>
</protein>
<feature type="domain" description="RNA ligase" evidence="1">
    <location>
        <begin position="36"/>
        <end position="237"/>
    </location>
</feature>
<dbReference type="OrthoDB" id="10005335at2759"/>
<organism evidence="2 5">
    <name type="scientific">Adineta ricciae</name>
    <name type="common">Rotifer</name>
    <dbReference type="NCBI Taxonomy" id="249248"/>
    <lineage>
        <taxon>Eukaryota</taxon>
        <taxon>Metazoa</taxon>
        <taxon>Spiralia</taxon>
        <taxon>Gnathifera</taxon>
        <taxon>Rotifera</taxon>
        <taxon>Eurotatoria</taxon>
        <taxon>Bdelloidea</taxon>
        <taxon>Adinetida</taxon>
        <taxon>Adinetidae</taxon>
        <taxon>Adineta</taxon>
    </lineage>
</organism>
<evidence type="ECO:0000313" key="3">
    <source>
        <dbReference type="EMBL" id="CAF0920658.1"/>
    </source>
</evidence>
<dbReference type="InterPro" id="IPR021122">
    <property type="entry name" value="RNA_ligase_dom_REL/Rnl2"/>
</dbReference>
<dbReference type="Gene3D" id="3.30.470.30">
    <property type="entry name" value="DNA ligase/mRNA capping enzyme"/>
    <property type="match status" value="1"/>
</dbReference>
<gene>
    <name evidence="2" type="ORF">EDS130_LOCUS3875</name>
    <name evidence="3" type="ORF">XAT740_LOCUS9018</name>
</gene>
<proteinExistence type="predicted"/>
<evidence type="ECO:0000313" key="5">
    <source>
        <dbReference type="Proteomes" id="UP000663852"/>
    </source>
</evidence>
<dbReference type="Pfam" id="PF09414">
    <property type="entry name" value="RNA_ligase"/>
    <property type="match status" value="1"/>
</dbReference>
<reference evidence="2" key="1">
    <citation type="submission" date="2021-02" db="EMBL/GenBank/DDBJ databases">
        <authorList>
            <person name="Nowell W R."/>
        </authorList>
    </citation>
    <scope>NUCLEOTIDE SEQUENCE</scope>
</reference>
<dbReference type="Proteomes" id="UP000663852">
    <property type="component" value="Unassembled WGS sequence"/>
</dbReference>
<accession>A0A813RJB1</accession>
<evidence type="ECO:0000313" key="2">
    <source>
        <dbReference type="EMBL" id="CAF0781807.1"/>
    </source>
</evidence>
<dbReference type="SUPFAM" id="SSF56091">
    <property type="entry name" value="DNA ligase/mRNA capping enzyme, catalytic domain"/>
    <property type="match status" value="1"/>
</dbReference>
<comment type="caution">
    <text evidence="2">The sequence shown here is derived from an EMBL/GenBank/DDBJ whole genome shotgun (WGS) entry which is preliminary data.</text>
</comment>
<dbReference type="AlphaFoldDB" id="A0A813RJB1"/>
<dbReference type="EMBL" id="CAJNOJ010000010">
    <property type="protein sequence ID" value="CAF0781807.1"/>
    <property type="molecule type" value="Genomic_DNA"/>
</dbReference>
<name>A0A813RJB1_ADIRI</name>
<evidence type="ECO:0000259" key="1">
    <source>
        <dbReference type="Pfam" id="PF09414"/>
    </source>
</evidence>
<keyword evidence="4" id="KW-1185">Reference proteome</keyword>
<evidence type="ECO:0000313" key="4">
    <source>
        <dbReference type="Proteomes" id="UP000663828"/>
    </source>
</evidence>
<sequence length="352" mass="40738">MIAYPETEQFRHVIVSVTKHSRRNEEDRDKPLPVLKFIGTVKLHGTNAGIGYHKDSGHWLQSRNNVLTTQKDNAGFAQHMEPLADEFFTEIVLAQSQAIRDEYEKGRKIIIYGEWCGGNIQKNVAICELPKMFVIFKIKVREETAVEPEEENQSEDVEAKPNMNSFWLAPKDWSHIKWHDKFIYNIFDFPIYEIEIDFENPKLSQNKLVEITQAVEKECPVGKYFDKTGIGEGVVWTEWAVTNGGLTFKVKGEEHSVSKVKTLAPVDTEKLASVKEFVDYACTENRMRQGLDYLREQQLTIEMKNVGVWMKWLIADIFKEEKDTIEASNMDQKDITRAVPAKARTWFQQQLS</sequence>